<accession>A0A2T1D4L8</accession>
<reference evidence="2 3" key="2">
    <citation type="submission" date="2018-03" db="EMBL/GenBank/DDBJ databases">
        <title>The ancient ancestry and fast evolution of plastids.</title>
        <authorList>
            <person name="Moore K.R."/>
            <person name="Magnabosco C."/>
            <person name="Momper L."/>
            <person name="Gold D.A."/>
            <person name="Bosak T."/>
            <person name="Fournier G.P."/>
        </authorList>
    </citation>
    <scope>NUCLEOTIDE SEQUENCE [LARGE SCALE GENOMIC DNA]</scope>
    <source>
        <strain evidence="2 3">ULC007</strain>
    </source>
</reference>
<evidence type="ECO:0000313" key="3">
    <source>
        <dbReference type="Proteomes" id="UP000238634"/>
    </source>
</evidence>
<dbReference type="Proteomes" id="UP000238634">
    <property type="component" value="Unassembled WGS sequence"/>
</dbReference>
<evidence type="ECO:0000313" key="2">
    <source>
        <dbReference type="EMBL" id="PSB15397.1"/>
    </source>
</evidence>
<sequence>MSSRDLVAKQVDRSPPTDANLHRELLDQMSLKIAKTRPAVIRAETLEQLNDYRGFRHGVMHRYSTGGVAA</sequence>
<protein>
    <recommendedName>
        <fullName evidence="1">HepT-like domain-containing protein</fullName>
    </recommendedName>
</protein>
<dbReference type="Pfam" id="PF20797">
    <property type="entry name" value="HepT-like_2"/>
    <property type="match status" value="1"/>
</dbReference>
<evidence type="ECO:0000259" key="1">
    <source>
        <dbReference type="Pfam" id="PF20797"/>
    </source>
</evidence>
<name>A0A2T1D4L8_9CYAN</name>
<dbReference type="EMBL" id="PVWG01000062">
    <property type="protein sequence ID" value="PSB15397.1"/>
    <property type="molecule type" value="Genomic_DNA"/>
</dbReference>
<proteinExistence type="predicted"/>
<reference evidence="2 3" key="1">
    <citation type="submission" date="2018-02" db="EMBL/GenBank/DDBJ databases">
        <authorList>
            <person name="Cohen D.B."/>
            <person name="Kent A.D."/>
        </authorList>
    </citation>
    <scope>NUCLEOTIDE SEQUENCE [LARGE SCALE GENOMIC DNA]</scope>
    <source>
        <strain evidence="2 3">ULC007</strain>
    </source>
</reference>
<keyword evidence="3" id="KW-1185">Reference proteome</keyword>
<organism evidence="2 3">
    <name type="scientific">Phormidesmis priestleyi ULC007</name>
    <dbReference type="NCBI Taxonomy" id="1920490"/>
    <lineage>
        <taxon>Bacteria</taxon>
        <taxon>Bacillati</taxon>
        <taxon>Cyanobacteriota</taxon>
        <taxon>Cyanophyceae</taxon>
        <taxon>Leptolyngbyales</taxon>
        <taxon>Leptolyngbyaceae</taxon>
        <taxon>Phormidesmis</taxon>
    </lineage>
</organism>
<comment type="caution">
    <text evidence="2">The sequence shown here is derived from an EMBL/GenBank/DDBJ whole genome shotgun (WGS) entry which is preliminary data.</text>
</comment>
<gene>
    <name evidence="2" type="ORF">C7B65_24545</name>
</gene>
<dbReference type="AlphaFoldDB" id="A0A2T1D4L8"/>
<dbReference type="OrthoDB" id="9792853at2"/>
<feature type="domain" description="HepT-like" evidence="1">
    <location>
        <begin position="6"/>
        <end position="64"/>
    </location>
</feature>
<dbReference type="RefSeq" id="WP_073075145.1">
    <property type="nucleotide sequence ID" value="NZ_MPPI01000062.1"/>
</dbReference>
<dbReference type="InterPro" id="IPR048769">
    <property type="entry name" value="HepT-like_dom"/>
</dbReference>